<organism evidence="5 6">
    <name type="scientific">Clostridium thailandense</name>
    <dbReference type="NCBI Taxonomy" id="2794346"/>
    <lineage>
        <taxon>Bacteria</taxon>
        <taxon>Bacillati</taxon>
        <taxon>Bacillota</taxon>
        <taxon>Clostridia</taxon>
        <taxon>Eubacteriales</taxon>
        <taxon>Clostridiaceae</taxon>
        <taxon>Clostridium</taxon>
    </lineage>
</organism>
<dbReference type="GO" id="GO:0003700">
    <property type="term" value="F:DNA-binding transcription factor activity"/>
    <property type="evidence" value="ECO:0007669"/>
    <property type="project" value="InterPro"/>
</dbReference>
<sequence>MLLKIEFESDIPIYVQLKRQIIQGIAKSELQEGDSLPSVRQMAEDIGINMHTVNKAYNILKGDGFVSIDRRKGAIINKIPAPISQELKDNLREEIDSIVAEFYCRGVEKEEFLNICKEIYEKYKQR</sequence>
<protein>
    <submittedName>
        <fullName evidence="5">GntR family transcriptional regulator</fullName>
    </submittedName>
</protein>
<evidence type="ECO:0000259" key="4">
    <source>
        <dbReference type="PROSITE" id="PS50949"/>
    </source>
</evidence>
<dbReference type="PANTHER" id="PTHR38445:SF12">
    <property type="entry name" value="GNTR-FAMILY TRANSCRIPTIONAL REGULATOR"/>
    <property type="match status" value="1"/>
</dbReference>
<evidence type="ECO:0000313" key="5">
    <source>
        <dbReference type="EMBL" id="MBV7273819.1"/>
    </source>
</evidence>
<evidence type="ECO:0000313" key="6">
    <source>
        <dbReference type="Proteomes" id="UP000694308"/>
    </source>
</evidence>
<keyword evidence="1" id="KW-0805">Transcription regulation</keyword>
<keyword evidence="6" id="KW-1185">Reference proteome</keyword>
<evidence type="ECO:0000256" key="1">
    <source>
        <dbReference type="ARBA" id="ARBA00023015"/>
    </source>
</evidence>
<gene>
    <name evidence="5" type="ORF">I6U48_12960</name>
</gene>
<dbReference type="PANTHER" id="PTHR38445">
    <property type="entry name" value="HTH-TYPE TRANSCRIPTIONAL REPRESSOR YTRA"/>
    <property type="match status" value="1"/>
</dbReference>
<feature type="domain" description="HTH gntR-type" evidence="4">
    <location>
        <begin position="11"/>
        <end position="79"/>
    </location>
</feature>
<accession>A0A949TJ67</accession>
<proteinExistence type="predicted"/>
<dbReference type="InterPro" id="IPR000524">
    <property type="entry name" value="Tscrpt_reg_HTH_GntR"/>
</dbReference>
<dbReference type="EMBL" id="JAEEGC010000054">
    <property type="protein sequence ID" value="MBV7273819.1"/>
    <property type="molecule type" value="Genomic_DNA"/>
</dbReference>
<keyword evidence="3" id="KW-0804">Transcription</keyword>
<dbReference type="AlphaFoldDB" id="A0A949TJ67"/>
<dbReference type="PROSITE" id="PS50949">
    <property type="entry name" value="HTH_GNTR"/>
    <property type="match status" value="1"/>
</dbReference>
<evidence type="ECO:0000256" key="2">
    <source>
        <dbReference type="ARBA" id="ARBA00023125"/>
    </source>
</evidence>
<keyword evidence="2" id="KW-0238">DNA-binding</keyword>
<dbReference type="GO" id="GO:0003677">
    <property type="term" value="F:DNA binding"/>
    <property type="evidence" value="ECO:0007669"/>
    <property type="project" value="UniProtKB-KW"/>
</dbReference>
<dbReference type="RefSeq" id="WP_218320886.1">
    <property type="nucleotide sequence ID" value="NZ_JAEEGC010000054.1"/>
</dbReference>
<dbReference type="Pfam" id="PF00392">
    <property type="entry name" value="GntR"/>
    <property type="match status" value="1"/>
</dbReference>
<reference evidence="5" key="1">
    <citation type="submission" date="2020-12" db="EMBL/GenBank/DDBJ databases">
        <title>Clostridium thailandense sp. nov., a novel acetogenic bacterium isolated from peat land soil in Thailand.</title>
        <authorList>
            <person name="Chaikitkaew S."/>
            <person name="Birkeland N.K."/>
        </authorList>
    </citation>
    <scope>NUCLEOTIDE SEQUENCE</scope>
    <source>
        <strain evidence="5">PL3</strain>
    </source>
</reference>
<dbReference type="Proteomes" id="UP000694308">
    <property type="component" value="Unassembled WGS sequence"/>
</dbReference>
<comment type="caution">
    <text evidence="5">The sequence shown here is derived from an EMBL/GenBank/DDBJ whole genome shotgun (WGS) entry which is preliminary data.</text>
</comment>
<name>A0A949TJ67_9CLOT</name>
<dbReference type="CDD" id="cd07377">
    <property type="entry name" value="WHTH_GntR"/>
    <property type="match status" value="1"/>
</dbReference>
<evidence type="ECO:0000256" key="3">
    <source>
        <dbReference type="ARBA" id="ARBA00023163"/>
    </source>
</evidence>
<dbReference type="SMART" id="SM00345">
    <property type="entry name" value="HTH_GNTR"/>
    <property type="match status" value="1"/>
</dbReference>